<feature type="domain" description="4Fe-4S ferredoxin-type" evidence="16">
    <location>
        <begin position="612"/>
        <end position="641"/>
    </location>
</feature>
<evidence type="ECO:0000256" key="15">
    <source>
        <dbReference type="RuleBase" id="RU366072"/>
    </source>
</evidence>
<dbReference type="GO" id="GO:0051539">
    <property type="term" value="F:4 iron, 4 sulfur cluster binding"/>
    <property type="evidence" value="ECO:0007669"/>
    <property type="project" value="UniProtKB-UniRule"/>
</dbReference>
<dbReference type="OrthoDB" id="32867at2157"/>
<evidence type="ECO:0000313" key="17">
    <source>
        <dbReference type="EMBL" id="SCG85616.1"/>
    </source>
</evidence>
<dbReference type="NCBIfam" id="NF041891">
    <property type="entry name" value="hdrA_Methbact"/>
    <property type="match status" value="1"/>
</dbReference>
<dbReference type="GeneID" id="30411902"/>
<comment type="cofactor">
    <cofactor evidence="15">
        <name>[4Fe-4S] cluster</name>
        <dbReference type="ChEBI" id="CHEBI:49883"/>
    </cofactor>
</comment>
<dbReference type="InterPro" id="IPR017900">
    <property type="entry name" value="4Fe4S_Fe_S_CS"/>
</dbReference>
<dbReference type="PATRIC" id="fig|129848.4.peg.1065"/>
<comment type="function">
    <text evidence="15">Part of a complex that catalyzes the reversible reduction of CoM-S-S-CoB to the thiol-coenzymes H-S-CoM (coenzyme M) and H-S-CoB (coenzyme B).</text>
</comment>
<keyword evidence="8 15" id="KW-0479">Metal-binding</keyword>
<dbReference type="InterPro" id="IPR003813">
    <property type="entry name" value="MvhD/FlpD"/>
</dbReference>
<dbReference type="UniPathway" id="UPA00647">
    <property type="reaction ID" value="UER00700"/>
</dbReference>
<evidence type="ECO:0000256" key="4">
    <source>
        <dbReference type="ARBA" id="ARBA00022448"/>
    </source>
</evidence>
<evidence type="ECO:0000256" key="10">
    <source>
        <dbReference type="ARBA" id="ARBA00022982"/>
    </source>
</evidence>
<evidence type="ECO:0000256" key="14">
    <source>
        <dbReference type="ARBA" id="ARBA00034078"/>
    </source>
</evidence>
<keyword evidence="10" id="KW-0249">Electron transport</keyword>
<dbReference type="GO" id="GO:0051537">
    <property type="term" value="F:2 iron, 2 sulfur cluster binding"/>
    <property type="evidence" value="ECO:0007669"/>
    <property type="project" value="UniProtKB-KW"/>
</dbReference>
<name>A0A1D3L223_9EURY</name>
<dbReference type="STRING" id="118062.MCBB_1057"/>
<evidence type="ECO:0000256" key="11">
    <source>
        <dbReference type="ARBA" id="ARBA00023002"/>
    </source>
</evidence>
<dbReference type="GO" id="GO:0046872">
    <property type="term" value="F:metal ion binding"/>
    <property type="evidence" value="ECO:0007669"/>
    <property type="project" value="UniProtKB-KW"/>
</dbReference>
<dbReference type="Proteomes" id="UP000094707">
    <property type="component" value="Chromosome I"/>
</dbReference>
<dbReference type="InterPro" id="IPR036188">
    <property type="entry name" value="FAD/NAD-bd_sf"/>
</dbReference>
<dbReference type="PANTHER" id="PTHR43498">
    <property type="entry name" value="FERREDOXIN:COB-COM HETERODISULFIDE REDUCTASE SUBUNIT A"/>
    <property type="match status" value="1"/>
</dbReference>
<keyword evidence="7" id="KW-0001">2Fe-2S</keyword>
<organism evidence="17 18">
    <name type="scientific">Methanobacterium congolense</name>
    <dbReference type="NCBI Taxonomy" id="118062"/>
    <lineage>
        <taxon>Archaea</taxon>
        <taxon>Methanobacteriati</taxon>
        <taxon>Methanobacteriota</taxon>
        <taxon>Methanomada group</taxon>
        <taxon>Methanobacteria</taxon>
        <taxon>Methanobacteriales</taxon>
        <taxon>Methanobacteriaceae</taxon>
        <taxon>Methanobacterium</taxon>
    </lineage>
</organism>
<evidence type="ECO:0000313" key="18">
    <source>
        <dbReference type="Proteomes" id="UP000094707"/>
    </source>
</evidence>
<sequence>MKDNSLSKASKEAEITLKPRVGVFLCHCGGNISDKIDMEQLKSSIDATVIEEFENLCSINGRKLIRDNIIQNKLERVVVAACSPITHEKTFQNYMTPLNPYLMEMANLREQCSWVHSDREKATDKAISLVNAAVERVKYSQPLDPVLRKTKKSALVVGGGISGITAALSLAKQGIKTCIVEEKPTVGGSMVQVGKVFSPEKMAEECAMCLLNPIVNEAVQHKNIKILTNTRLKKAERRAGNFNVLLEKQPKCVIEDRCISCGSCANVCPVKVPDSWNEGMTIRKAIYKSFPQAVPDMYTIDEENCKKCGKCSEVCRMDAIDLQMETEIIPLTVGSVIIATGHKLFDMEKRPEYGYNRYPDVITQMELARIMGVNGPTNGKLQKPSNGEVPERVVMIQCVGSRDEKPDGRRYCSKVCCMVAMKNANIIKSHYPDTEVIICYTDMRTPGMYEKYYKYGQSNGVTFIRGRPGEVVDKNGTLIVRVEDTLEKTPLEVETDLVVLSTAMEPSQGTVEVSDKLNVGLTEELFVKEKHPKMKPVSTDIKGIYVCGTAQGPKDITDSIVQANAAASKVSELMNGGLEAEPFIAEMDRSKCNLCGKCRDVCKYKAIYIQADAVHVDPISCNGCGACISVCERGAVSIRGQSDEAMFAMISGMLQNKRQNEVRILAFLDDVGYVSADNMGINKVPCPDSIRIIKISSINRLTPEHILHAFGEGADGIILGEYPDNPMYKKSQEKVELLKEKLVEHGIDPKRLGFYKVYIPYFRGLAKNFRNFDRIINCIESKT</sequence>
<evidence type="ECO:0000256" key="1">
    <source>
        <dbReference type="ARBA" id="ARBA00001974"/>
    </source>
</evidence>
<keyword evidence="11 15" id="KW-0560">Oxidoreductase</keyword>
<evidence type="ECO:0000256" key="12">
    <source>
        <dbReference type="ARBA" id="ARBA00023004"/>
    </source>
</evidence>
<dbReference type="EC" id="1.8.-.-" evidence="15"/>
<dbReference type="EMBL" id="LT607756">
    <property type="protein sequence ID" value="SCG85616.1"/>
    <property type="molecule type" value="Genomic_DNA"/>
</dbReference>
<dbReference type="InterPro" id="IPR017896">
    <property type="entry name" value="4Fe4S_Fe-S-bd"/>
</dbReference>
<evidence type="ECO:0000256" key="9">
    <source>
        <dbReference type="ARBA" id="ARBA00022827"/>
    </source>
</evidence>
<evidence type="ECO:0000259" key="16">
    <source>
        <dbReference type="PROSITE" id="PS51379"/>
    </source>
</evidence>
<feature type="domain" description="4Fe-4S ferredoxin-type" evidence="16">
    <location>
        <begin position="248"/>
        <end position="279"/>
    </location>
</feature>
<keyword evidence="13 15" id="KW-0411">Iron-sulfur</keyword>
<protein>
    <recommendedName>
        <fullName evidence="15">CoB--CoM heterodisulfide reductase iron-sulfur subunit A</fullName>
        <ecNumber evidence="15">1.8.-.-</ecNumber>
    </recommendedName>
</protein>
<dbReference type="PROSITE" id="PS00198">
    <property type="entry name" value="4FE4S_FER_1"/>
    <property type="match status" value="2"/>
</dbReference>
<keyword evidence="6 15" id="KW-0285">Flavoprotein</keyword>
<comment type="subunit">
    <text evidence="15">The ferredoxin:CoB-CoM heterodisulfide reductase is composed of three subunits; HdrA, HdrB and HdrC.</text>
</comment>
<evidence type="ECO:0000256" key="7">
    <source>
        <dbReference type="ARBA" id="ARBA00022714"/>
    </source>
</evidence>
<dbReference type="PROSITE" id="PS51379">
    <property type="entry name" value="4FE4S_FER_2"/>
    <property type="match status" value="4"/>
</dbReference>
<evidence type="ECO:0000256" key="13">
    <source>
        <dbReference type="ARBA" id="ARBA00023014"/>
    </source>
</evidence>
<keyword evidence="9 15" id="KW-0274">FAD</keyword>
<keyword evidence="4" id="KW-0813">Transport</keyword>
<comment type="cofactor">
    <cofactor evidence="1 15">
        <name>FAD</name>
        <dbReference type="ChEBI" id="CHEBI:57692"/>
    </cofactor>
</comment>
<evidence type="ECO:0000256" key="6">
    <source>
        <dbReference type="ARBA" id="ARBA00022630"/>
    </source>
</evidence>
<dbReference type="Pfam" id="PF02662">
    <property type="entry name" value="FlpD"/>
    <property type="match status" value="1"/>
</dbReference>
<evidence type="ECO:0000256" key="8">
    <source>
        <dbReference type="ARBA" id="ARBA00022723"/>
    </source>
</evidence>
<dbReference type="AlphaFoldDB" id="A0A1D3L223"/>
<dbReference type="Gene3D" id="3.30.70.20">
    <property type="match status" value="2"/>
</dbReference>
<dbReference type="Pfam" id="PF12838">
    <property type="entry name" value="Fer4_7"/>
    <property type="match status" value="1"/>
</dbReference>
<dbReference type="Gene3D" id="3.50.50.60">
    <property type="entry name" value="FAD/NAD(P)-binding domain"/>
    <property type="match status" value="1"/>
</dbReference>
<comment type="similarity">
    <text evidence="2 15">Belongs to the HdrA family.</text>
</comment>
<evidence type="ECO:0000256" key="5">
    <source>
        <dbReference type="ARBA" id="ARBA00022485"/>
    </source>
</evidence>
<evidence type="ECO:0000256" key="2">
    <source>
        <dbReference type="ARBA" id="ARBA00006561"/>
    </source>
</evidence>
<dbReference type="GO" id="GO:0016491">
    <property type="term" value="F:oxidoreductase activity"/>
    <property type="evidence" value="ECO:0007669"/>
    <property type="project" value="UniProtKB-UniRule"/>
</dbReference>
<dbReference type="PANTHER" id="PTHR43498:SF1">
    <property type="entry name" value="COB--COM HETERODISULFIDE REDUCTASE IRON-SULFUR SUBUNIT A"/>
    <property type="match status" value="1"/>
</dbReference>
<dbReference type="Pfam" id="PF12831">
    <property type="entry name" value="FAD_oxidored"/>
    <property type="match status" value="1"/>
</dbReference>
<dbReference type="KEGG" id="mcub:MCBB_1057"/>
<proteinExistence type="inferred from homology"/>
<accession>A0A1D3L223</accession>
<comment type="cofactor">
    <cofactor evidence="14">
        <name>[2Fe-2S] cluster</name>
        <dbReference type="ChEBI" id="CHEBI:190135"/>
    </cofactor>
</comment>
<dbReference type="InterPro" id="IPR039650">
    <property type="entry name" value="HdrA-like"/>
</dbReference>
<keyword evidence="12 15" id="KW-0408">Iron</keyword>
<dbReference type="RefSeq" id="WP_071906752.1">
    <property type="nucleotide sequence ID" value="NZ_LT607756.1"/>
</dbReference>
<keyword evidence="5 15" id="KW-0004">4Fe-4S</keyword>
<dbReference type="SUPFAM" id="SSF54862">
    <property type="entry name" value="4Fe-4S ferredoxins"/>
    <property type="match status" value="1"/>
</dbReference>
<keyword evidence="18" id="KW-1185">Reference proteome</keyword>
<reference evidence="17 18" key="1">
    <citation type="submission" date="2016-08" db="EMBL/GenBank/DDBJ databases">
        <authorList>
            <person name="Seilhamer J.J."/>
        </authorList>
    </citation>
    <scope>NUCLEOTIDE SEQUENCE [LARGE SCALE GENOMIC DNA]</scope>
    <source>
        <strain evidence="17">Buetzberg</strain>
    </source>
</reference>
<comment type="pathway">
    <text evidence="15">Cofactor metabolism; coenzyme M-coenzyme B heterodisulfide reduction; coenzyme B and coenzyme M from coenzyme M-coenzyme B heterodisulfide: step 1/1.</text>
</comment>
<feature type="domain" description="4Fe-4S ferredoxin-type" evidence="16">
    <location>
        <begin position="583"/>
        <end position="610"/>
    </location>
</feature>
<feature type="domain" description="4Fe-4S ferredoxin-type" evidence="16">
    <location>
        <begin position="296"/>
        <end position="325"/>
    </location>
</feature>
<evidence type="ECO:0000256" key="3">
    <source>
        <dbReference type="ARBA" id="ARBA00009293"/>
    </source>
</evidence>
<gene>
    <name evidence="17" type="primary">hdrA1</name>
    <name evidence="17" type="ORF">MCBB_1057</name>
</gene>
<dbReference type="SUPFAM" id="SSF51905">
    <property type="entry name" value="FAD/NAD(P)-binding domain"/>
    <property type="match status" value="1"/>
</dbReference>
<comment type="similarity">
    <text evidence="3">Belongs to the MvhD/VhuD family.</text>
</comment>
<dbReference type="Pfam" id="PF13187">
    <property type="entry name" value="Fer4_9"/>
    <property type="match status" value="1"/>
</dbReference>